<organism evidence="2 3">
    <name type="scientific">Paramecium primaurelia</name>
    <dbReference type="NCBI Taxonomy" id="5886"/>
    <lineage>
        <taxon>Eukaryota</taxon>
        <taxon>Sar</taxon>
        <taxon>Alveolata</taxon>
        <taxon>Ciliophora</taxon>
        <taxon>Intramacronucleata</taxon>
        <taxon>Oligohymenophorea</taxon>
        <taxon>Peniculida</taxon>
        <taxon>Parameciidae</taxon>
        <taxon>Paramecium</taxon>
    </lineage>
</organism>
<dbReference type="Proteomes" id="UP000688137">
    <property type="component" value="Unassembled WGS sequence"/>
</dbReference>
<comment type="caution">
    <text evidence="2">The sequence shown here is derived from an EMBL/GenBank/DDBJ whole genome shotgun (WGS) entry which is preliminary data.</text>
</comment>
<keyword evidence="3" id="KW-1185">Reference proteome</keyword>
<accession>A0A8S1P138</accession>
<dbReference type="AlphaFoldDB" id="A0A8S1P138"/>
<evidence type="ECO:0000256" key="1">
    <source>
        <dbReference type="SAM" id="Coils"/>
    </source>
</evidence>
<reference evidence="2" key="1">
    <citation type="submission" date="2021-01" db="EMBL/GenBank/DDBJ databases">
        <authorList>
            <consortium name="Genoscope - CEA"/>
            <person name="William W."/>
        </authorList>
    </citation>
    <scope>NUCLEOTIDE SEQUENCE</scope>
</reference>
<protein>
    <submittedName>
        <fullName evidence="2">Uncharacterized protein</fullName>
    </submittedName>
</protein>
<sequence length="117" mass="13986">MEHCDHCRETINEMFALEKKVESIKNQLEIAETQVKLLRQENELLKSNIKKPNKQKHYNQSIQSQIQKSYQEIAKLQDIIRHKDEIIQNQIRNDDSVSDKTEIHSKQIDICRKKVKF</sequence>
<name>A0A8S1P138_PARPR</name>
<keyword evidence="1" id="KW-0175">Coiled coil</keyword>
<dbReference type="EMBL" id="CAJJDM010000106">
    <property type="protein sequence ID" value="CAD8097281.1"/>
    <property type="molecule type" value="Genomic_DNA"/>
</dbReference>
<evidence type="ECO:0000313" key="3">
    <source>
        <dbReference type="Proteomes" id="UP000688137"/>
    </source>
</evidence>
<proteinExistence type="predicted"/>
<evidence type="ECO:0000313" key="2">
    <source>
        <dbReference type="EMBL" id="CAD8097281.1"/>
    </source>
</evidence>
<feature type="coiled-coil region" evidence="1">
    <location>
        <begin position="7"/>
        <end position="48"/>
    </location>
</feature>
<gene>
    <name evidence="2" type="ORF">PPRIM_AZ9-3.1.T1030153</name>
</gene>